<comment type="caution">
    <text evidence="4">The sequence shown here is derived from an EMBL/GenBank/DDBJ whole genome shotgun (WGS) entry which is preliminary data.</text>
</comment>
<sequence>MSDTEAPVAVESKETKEITPGAALETDLTKYKVAADIVRDVTKKIISLAVEGAKIIDLCVEGDKLIEAGTAAVYNKAVKGVKVPKGIAFPTSISVNNAVAHFSPLESDPLSSQVLAKEDVVKIQLGAHIDGFAAISAETIVVGADSSNPVTGRRADVIKAAYTAAEAAMRTVKVGNKNWAVTDIVQRTAAAWDTKPVEGMLSCQQTQNVIDGKKRIILNPSEAQKRDFEAATFAEGEVYGIDILVSSGEDGKARIEESRTTIFQRDSTVTYQLKMKNSRAVFSEVQKKAGAFPFNIRTLEDEKRARMGLQEATSQLLYNMLISPDSYTPANTFVAGFHFTIGLLPGGPALITHPPLWYKPELLKTSKELEDEEIKGLLARNLRESKKSKKKSKGAAAAE</sequence>
<protein>
    <recommendedName>
        <fullName evidence="3">Peptidase M24 domain-containing protein</fullName>
    </recommendedName>
</protein>
<keyword evidence="5" id="KW-1185">Reference proteome</keyword>
<dbReference type="Pfam" id="PF00557">
    <property type="entry name" value="Peptidase_M24"/>
    <property type="match status" value="1"/>
</dbReference>
<name>A0A409WBP4_9AGAR</name>
<evidence type="ECO:0000313" key="4">
    <source>
        <dbReference type="EMBL" id="PPQ75965.1"/>
    </source>
</evidence>
<dbReference type="CDD" id="cd01089">
    <property type="entry name" value="PA2G4-like"/>
    <property type="match status" value="1"/>
</dbReference>
<evidence type="ECO:0000259" key="3">
    <source>
        <dbReference type="Pfam" id="PF00557"/>
    </source>
</evidence>
<dbReference type="Gene3D" id="1.10.10.10">
    <property type="entry name" value="Winged helix-like DNA-binding domain superfamily/Winged helix DNA-binding domain"/>
    <property type="match status" value="1"/>
</dbReference>
<dbReference type="EMBL" id="NHTK01005622">
    <property type="protein sequence ID" value="PPQ75965.1"/>
    <property type="molecule type" value="Genomic_DNA"/>
</dbReference>
<dbReference type="OrthoDB" id="5876363at2759"/>
<dbReference type="STRING" id="181874.A0A409WBP4"/>
<proteinExistence type="inferred from homology"/>
<dbReference type="InterPro" id="IPR036390">
    <property type="entry name" value="WH_DNA-bd_sf"/>
</dbReference>
<feature type="region of interest" description="Disordered" evidence="2">
    <location>
        <begin position="380"/>
        <end position="399"/>
    </location>
</feature>
<gene>
    <name evidence="4" type="ORF">CVT24_006396</name>
</gene>
<accession>A0A409WBP4</accession>
<dbReference type="AlphaFoldDB" id="A0A409WBP4"/>
<reference evidence="4 5" key="1">
    <citation type="journal article" date="2018" name="Evol. Lett.">
        <title>Horizontal gene cluster transfer increased hallucinogenic mushroom diversity.</title>
        <authorList>
            <person name="Reynolds H.T."/>
            <person name="Vijayakumar V."/>
            <person name="Gluck-Thaler E."/>
            <person name="Korotkin H.B."/>
            <person name="Matheny P.B."/>
            <person name="Slot J.C."/>
        </authorList>
    </citation>
    <scope>NUCLEOTIDE SEQUENCE [LARGE SCALE GENOMIC DNA]</scope>
    <source>
        <strain evidence="4 5">2629</strain>
    </source>
</reference>
<dbReference type="FunCoup" id="A0A409WBP4">
    <property type="interactions" value="795"/>
</dbReference>
<feature type="domain" description="Peptidase M24" evidence="3">
    <location>
        <begin position="30"/>
        <end position="191"/>
    </location>
</feature>
<dbReference type="InterPro" id="IPR000994">
    <property type="entry name" value="Pept_M24"/>
</dbReference>
<dbReference type="PANTHER" id="PTHR10804">
    <property type="entry name" value="PROTEASE FAMILY M24 METHIONYL AMINOPEPTIDASE, AMINOPEPTIDASE P"/>
    <property type="match status" value="1"/>
</dbReference>
<dbReference type="InParanoid" id="A0A409WBP4"/>
<dbReference type="FunFam" id="1.10.10.10:FF:000029">
    <property type="entry name" value="Proliferation-associated 2G4, a"/>
    <property type="match status" value="1"/>
</dbReference>
<organism evidence="4 5">
    <name type="scientific">Panaeolus cyanescens</name>
    <dbReference type="NCBI Taxonomy" id="181874"/>
    <lineage>
        <taxon>Eukaryota</taxon>
        <taxon>Fungi</taxon>
        <taxon>Dikarya</taxon>
        <taxon>Basidiomycota</taxon>
        <taxon>Agaricomycotina</taxon>
        <taxon>Agaricomycetes</taxon>
        <taxon>Agaricomycetidae</taxon>
        <taxon>Agaricales</taxon>
        <taxon>Agaricineae</taxon>
        <taxon>Galeropsidaceae</taxon>
        <taxon>Panaeolus</taxon>
    </lineage>
</organism>
<dbReference type="PANTHER" id="PTHR10804:SF11">
    <property type="entry name" value="PROLIFERATION-ASSOCIATED PROTEIN 2G4"/>
    <property type="match status" value="1"/>
</dbReference>
<dbReference type="SUPFAM" id="SSF55920">
    <property type="entry name" value="Creatinase/aminopeptidase"/>
    <property type="match status" value="1"/>
</dbReference>
<dbReference type="SUPFAM" id="SSF46785">
    <property type="entry name" value="Winged helix' DNA-binding domain"/>
    <property type="match status" value="1"/>
</dbReference>
<dbReference type="InterPro" id="IPR036005">
    <property type="entry name" value="Creatinase/aminopeptidase-like"/>
</dbReference>
<dbReference type="Gene3D" id="3.90.230.10">
    <property type="entry name" value="Creatinase/methionine aminopeptidase superfamily"/>
    <property type="match status" value="1"/>
</dbReference>
<comment type="similarity">
    <text evidence="1">Belongs to the peptidase M24 family.</text>
</comment>
<dbReference type="InterPro" id="IPR047113">
    <property type="entry name" value="PA2G4/ARX1"/>
</dbReference>
<dbReference type="Proteomes" id="UP000284842">
    <property type="component" value="Unassembled WGS sequence"/>
</dbReference>
<evidence type="ECO:0000313" key="5">
    <source>
        <dbReference type="Proteomes" id="UP000284842"/>
    </source>
</evidence>
<evidence type="ECO:0000256" key="2">
    <source>
        <dbReference type="SAM" id="MobiDB-lite"/>
    </source>
</evidence>
<evidence type="ECO:0000256" key="1">
    <source>
        <dbReference type="ARBA" id="ARBA00007319"/>
    </source>
</evidence>
<dbReference type="InterPro" id="IPR036388">
    <property type="entry name" value="WH-like_DNA-bd_sf"/>
</dbReference>